<dbReference type="Proteomes" id="UP001055072">
    <property type="component" value="Unassembled WGS sequence"/>
</dbReference>
<comment type="caution">
    <text evidence="1">The sequence shown here is derived from an EMBL/GenBank/DDBJ whole genome shotgun (WGS) entry which is preliminary data.</text>
</comment>
<protein>
    <submittedName>
        <fullName evidence="1">Uncharacterized protein</fullName>
    </submittedName>
</protein>
<gene>
    <name evidence="1" type="ORF">BDY19DRAFT_263298</name>
</gene>
<accession>A0ACB8UH47</accession>
<organism evidence="1 2">
    <name type="scientific">Irpex rosettiformis</name>
    <dbReference type="NCBI Taxonomy" id="378272"/>
    <lineage>
        <taxon>Eukaryota</taxon>
        <taxon>Fungi</taxon>
        <taxon>Dikarya</taxon>
        <taxon>Basidiomycota</taxon>
        <taxon>Agaricomycotina</taxon>
        <taxon>Agaricomycetes</taxon>
        <taxon>Polyporales</taxon>
        <taxon>Irpicaceae</taxon>
        <taxon>Irpex</taxon>
    </lineage>
</organism>
<evidence type="ECO:0000313" key="1">
    <source>
        <dbReference type="EMBL" id="KAI0093619.1"/>
    </source>
</evidence>
<name>A0ACB8UH47_9APHY</name>
<sequence length="299" mass="33804">MATRPLTKLLQHPPFPTYERPAQVSVVFDGSLNPRLADTLPDVIIRSSDNVYFAVHRGQILFTSTNRFSALLSPSPRCTAARPSAFTVPEPSDVLSDLFHTVYGLACDLHWPSLESIQATLDALKKYGMLPLEAHVFQDTFLYHAIHRQSRVFPLEAYTLAAENHLEDVAVTTSAETIHSRIIDLDMTLACRMGVMYLSRLHRLHDMRREGLKQLFLVRMTGHAETPDCDLDQQRETYIDLQLGCKALFMMEPALYVGDLEVELNEFRSQVTCPDCNVIVSAEIARIIADFKRLEKTAI</sequence>
<reference evidence="1" key="1">
    <citation type="journal article" date="2021" name="Environ. Microbiol.">
        <title>Gene family expansions and transcriptome signatures uncover fungal adaptations to wood decay.</title>
        <authorList>
            <person name="Hage H."/>
            <person name="Miyauchi S."/>
            <person name="Viragh M."/>
            <person name="Drula E."/>
            <person name="Min B."/>
            <person name="Chaduli D."/>
            <person name="Navarro D."/>
            <person name="Favel A."/>
            <person name="Norest M."/>
            <person name="Lesage-Meessen L."/>
            <person name="Balint B."/>
            <person name="Merenyi Z."/>
            <person name="de Eugenio L."/>
            <person name="Morin E."/>
            <person name="Martinez A.T."/>
            <person name="Baldrian P."/>
            <person name="Stursova M."/>
            <person name="Martinez M.J."/>
            <person name="Novotny C."/>
            <person name="Magnuson J.K."/>
            <person name="Spatafora J.W."/>
            <person name="Maurice S."/>
            <person name="Pangilinan J."/>
            <person name="Andreopoulos W."/>
            <person name="LaButti K."/>
            <person name="Hundley H."/>
            <person name="Na H."/>
            <person name="Kuo A."/>
            <person name="Barry K."/>
            <person name="Lipzen A."/>
            <person name="Henrissat B."/>
            <person name="Riley R."/>
            <person name="Ahrendt S."/>
            <person name="Nagy L.G."/>
            <person name="Grigoriev I.V."/>
            <person name="Martin F."/>
            <person name="Rosso M.N."/>
        </authorList>
    </citation>
    <scope>NUCLEOTIDE SEQUENCE</scope>
    <source>
        <strain evidence="1">CBS 384.51</strain>
    </source>
</reference>
<keyword evidence="2" id="KW-1185">Reference proteome</keyword>
<dbReference type="EMBL" id="MU274901">
    <property type="protein sequence ID" value="KAI0093619.1"/>
    <property type="molecule type" value="Genomic_DNA"/>
</dbReference>
<proteinExistence type="predicted"/>
<evidence type="ECO:0000313" key="2">
    <source>
        <dbReference type="Proteomes" id="UP001055072"/>
    </source>
</evidence>